<dbReference type="GeneID" id="20348748"/>
<accession>J3P454</accession>
<dbReference type="GO" id="GO:0008474">
    <property type="term" value="F:palmitoyl-(protein) hydrolase activity"/>
    <property type="evidence" value="ECO:0007669"/>
    <property type="project" value="TreeGrafter"/>
</dbReference>
<dbReference type="SUPFAM" id="SSF53474">
    <property type="entry name" value="alpha/beta-Hydrolases"/>
    <property type="match status" value="1"/>
</dbReference>
<keyword evidence="3" id="KW-1185">Reference proteome</keyword>
<evidence type="ECO:0000313" key="3">
    <source>
        <dbReference type="Proteomes" id="UP000006039"/>
    </source>
</evidence>
<organism evidence="1">
    <name type="scientific">Gaeumannomyces tritici (strain R3-111a-1)</name>
    <name type="common">Wheat and barley take-all root rot fungus</name>
    <name type="synonym">Gaeumannomyces graminis var. tritici</name>
    <dbReference type="NCBI Taxonomy" id="644352"/>
    <lineage>
        <taxon>Eukaryota</taxon>
        <taxon>Fungi</taxon>
        <taxon>Dikarya</taxon>
        <taxon>Ascomycota</taxon>
        <taxon>Pezizomycotina</taxon>
        <taxon>Sordariomycetes</taxon>
        <taxon>Sordariomycetidae</taxon>
        <taxon>Magnaporthales</taxon>
        <taxon>Magnaporthaceae</taxon>
        <taxon>Gaeumannomyces</taxon>
    </lineage>
</organism>
<reference evidence="3" key="1">
    <citation type="submission" date="2010-07" db="EMBL/GenBank/DDBJ databases">
        <title>The genome sequence of Gaeumannomyces graminis var. tritici strain R3-111a-1.</title>
        <authorList>
            <consortium name="The Broad Institute Genome Sequencing Platform"/>
            <person name="Ma L.-J."/>
            <person name="Dead R."/>
            <person name="Young S."/>
            <person name="Zeng Q."/>
            <person name="Koehrsen M."/>
            <person name="Alvarado L."/>
            <person name="Berlin A."/>
            <person name="Chapman S.B."/>
            <person name="Chen Z."/>
            <person name="Freedman E."/>
            <person name="Gellesch M."/>
            <person name="Goldberg J."/>
            <person name="Griggs A."/>
            <person name="Gujja S."/>
            <person name="Heilman E.R."/>
            <person name="Heiman D."/>
            <person name="Hepburn T."/>
            <person name="Howarth C."/>
            <person name="Jen D."/>
            <person name="Larson L."/>
            <person name="Mehta T."/>
            <person name="Neiman D."/>
            <person name="Pearson M."/>
            <person name="Roberts A."/>
            <person name="Saif S."/>
            <person name="Shea T."/>
            <person name="Shenoy N."/>
            <person name="Sisk P."/>
            <person name="Stolte C."/>
            <person name="Sykes S."/>
            <person name="Walk T."/>
            <person name="White J."/>
            <person name="Yandava C."/>
            <person name="Haas B."/>
            <person name="Nusbaum C."/>
            <person name="Birren B."/>
        </authorList>
    </citation>
    <scope>NUCLEOTIDE SEQUENCE [LARGE SCALE GENOMIC DNA]</scope>
    <source>
        <strain evidence="3">R3-111a-1</strain>
    </source>
</reference>
<dbReference type="Proteomes" id="UP000006039">
    <property type="component" value="Unassembled WGS sequence"/>
</dbReference>
<dbReference type="VEuPathDB" id="FungiDB:GGTG_08290"/>
<reference evidence="2" key="5">
    <citation type="submission" date="2018-04" db="UniProtKB">
        <authorList>
            <consortium name="EnsemblFungi"/>
        </authorList>
    </citation>
    <scope>IDENTIFICATION</scope>
    <source>
        <strain evidence="2">R3-111a-1</strain>
    </source>
</reference>
<dbReference type="PANTHER" id="PTHR12277">
    <property type="entry name" value="ALPHA/BETA HYDROLASE DOMAIN-CONTAINING PROTEIN"/>
    <property type="match status" value="1"/>
</dbReference>
<dbReference type="OrthoDB" id="10249433at2759"/>
<proteinExistence type="predicted"/>
<reference evidence="2" key="4">
    <citation type="journal article" date="2015" name="G3 (Bethesda)">
        <title>Genome sequences of three phytopathogenic species of the Magnaporthaceae family of fungi.</title>
        <authorList>
            <person name="Okagaki L.H."/>
            <person name="Nunes C.C."/>
            <person name="Sailsbery J."/>
            <person name="Clay B."/>
            <person name="Brown D."/>
            <person name="John T."/>
            <person name="Oh Y."/>
            <person name="Young N."/>
            <person name="Fitzgerald M."/>
            <person name="Haas B.J."/>
            <person name="Zeng Q."/>
            <person name="Young S."/>
            <person name="Adiconis X."/>
            <person name="Fan L."/>
            <person name="Levin J.Z."/>
            <person name="Mitchell T.K."/>
            <person name="Okubara P.A."/>
            <person name="Farman M.L."/>
            <person name="Kohn L.M."/>
            <person name="Birren B."/>
            <person name="Ma L.-J."/>
            <person name="Dean R.A."/>
        </authorList>
    </citation>
    <scope>NUCLEOTIDE SEQUENCE</scope>
    <source>
        <strain evidence="2">R3-111a-1</strain>
    </source>
</reference>
<reference evidence="1" key="3">
    <citation type="submission" date="2010-09" db="EMBL/GenBank/DDBJ databases">
        <title>Annotation of Gaeumannomyces graminis var. tritici R3-111a-1.</title>
        <authorList>
            <consortium name="The Broad Institute Genome Sequencing Platform"/>
            <person name="Ma L.-J."/>
            <person name="Dead R."/>
            <person name="Young S.K."/>
            <person name="Zeng Q."/>
            <person name="Gargeya S."/>
            <person name="Fitzgerald M."/>
            <person name="Haas B."/>
            <person name="Abouelleil A."/>
            <person name="Alvarado L."/>
            <person name="Arachchi H.M."/>
            <person name="Berlin A."/>
            <person name="Brown A."/>
            <person name="Chapman S.B."/>
            <person name="Chen Z."/>
            <person name="Dunbar C."/>
            <person name="Freedman E."/>
            <person name="Gearin G."/>
            <person name="Gellesch M."/>
            <person name="Goldberg J."/>
            <person name="Griggs A."/>
            <person name="Gujja S."/>
            <person name="Heiman D."/>
            <person name="Howarth C."/>
            <person name="Larson L."/>
            <person name="Lui A."/>
            <person name="MacDonald P.J.P."/>
            <person name="Mehta T."/>
            <person name="Montmayeur A."/>
            <person name="Murphy C."/>
            <person name="Neiman D."/>
            <person name="Pearson M."/>
            <person name="Priest M."/>
            <person name="Roberts A."/>
            <person name="Saif S."/>
            <person name="Shea T."/>
            <person name="Shenoy N."/>
            <person name="Sisk P."/>
            <person name="Stolte C."/>
            <person name="Sykes S."/>
            <person name="Yandava C."/>
            <person name="Wortman J."/>
            <person name="Nusbaum C."/>
            <person name="Birren B."/>
        </authorList>
    </citation>
    <scope>NUCLEOTIDE SEQUENCE</scope>
    <source>
        <strain evidence="1">R3-111a-1</strain>
    </source>
</reference>
<sequence length="407" mass="45212">MPVLSVPRLCCACASLPGTPGGFVGDGYARLRWTARTGCRRTPQPPPLPWLLSGPVPRGATRWFDGPARESTRWVHVEALLAPPLVFTGLLAALWTWKCAMMVIFQNKIIYMPGLPPGTRREEIGDYSHDCRGVVWQYERLHSEDGTSLAIAVASSSPTLSLSQTPETHIYILYFQARGTGSSFAYTMACVSYRGYWKSSGRPSENGINMDAVSAWKWASDTHARLYPSGNSCRTRPVLILWGQSIGAGFATNLAATVATRGDLAWGTSQHLLPVHAVILETPFLSIRAMLKALYPQKWLPYRHLWPFLRNQLDSAANLEVIARPNGTSHQPAKFLLVIAEKDELVPRHHAEELQKRCERLGLPVERHIVRGAYHNEASARRDGQVAIANFIRGRAQADQAREARES</sequence>
<evidence type="ECO:0000313" key="2">
    <source>
        <dbReference type="EnsemblFungi" id="EJT74450"/>
    </source>
</evidence>
<name>J3P454_GAET3</name>
<dbReference type="InterPro" id="IPR029058">
    <property type="entry name" value="AB_hydrolase_fold"/>
</dbReference>
<protein>
    <submittedName>
        <fullName evidence="1">BEM46 family protein</fullName>
    </submittedName>
</protein>
<dbReference type="PANTHER" id="PTHR12277:SF64">
    <property type="entry name" value="SUPERFAMILY HYDROLASE, PUTATIVE (AFU_ORTHOLOGUE AFUA_3G01760)-RELATED"/>
    <property type="match status" value="1"/>
</dbReference>
<dbReference type="AlphaFoldDB" id="J3P454"/>
<dbReference type="GO" id="GO:0016020">
    <property type="term" value="C:membrane"/>
    <property type="evidence" value="ECO:0007669"/>
    <property type="project" value="TreeGrafter"/>
</dbReference>
<dbReference type="EnsemblFungi" id="EJT74450">
    <property type="protein sequence ID" value="EJT74450"/>
    <property type="gene ID" value="GGTG_08290"/>
</dbReference>
<evidence type="ECO:0000313" key="1">
    <source>
        <dbReference type="EMBL" id="EJT74450.1"/>
    </source>
</evidence>
<dbReference type="STRING" id="644352.J3P454"/>
<reference evidence="1" key="2">
    <citation type="submission" date="2010-07" db="EMBL/GenBank/DDBJ databases">
        <authorList>
            <consortium name="The Broad Institute Genome Sequencing Platform"/>
            <consortium name="Broad Institute Genome Sequencing Center for Infectious Disease"/>
            <person name="Ma L.-J."/>
            <person name="Dead R."/>
            <person name="Young S."/>
            <person name="Zeng Q."/>
            <person name="Koehrsen M."/>
            <person name="Alvarado L."/>
            <person name="Berlin A."/>
            <person name="Chapman S.B."/>
            <person name="Chen Z."/>
            <person name="Freedman E."/>
            <person name="Gellesch M."/>
            <person name="Goldberg J."/>
            <person name="Griggs A."/>
            <person name="Gujja S."/>
            <person name="Heilman E.R."/>
            <person name="Heiman D."/>
            <person name="Hepburn T."/>
            <person name="Howarth C."/>
            <person name="Jen D."/>
            <person name="Larson L."/>
            <person name="Mehta T."/>
            <person name="Neiman D."/>
            <person name="Pearson M."/>
            <person name="Roberts A."/>
            <person name="Saif S."/>
            <person name="Shea T."/>
            <person name="Shenoy N."/>
            <person name="Sisk P."/>
            <person name="Stolte C."/>
            <person name="Sykes S."/>
            <person name="Walk T."/>
            <person name="White J."/>
            <person name="Yandava C."/>
            <person name="Haas B."/>
            <person name="Nusbaum C."/>
            <person name="Birren B."/>
        </authorList>
    </citation>
    <scope>NUCLEOTIDE SEQUENCE</scope>
    <source>
        <strain evidence="1">R3-111a-1</strain>
    </source>
</reference>
<dbReference type="HOGENOM" id="CLU_043841_1_0_1"/>
<dbReference type="Gene3D" id="3.40.50.1820">
    <property type="entry name" value="alpha/beta hydrolase"/>
    <property type="match status" value="1"/>
</dbReference>
<dbReference type="eggNOG" id="KOG4391">
    <property type="taxonomic scope" value="Eukaryota"/>
</dbReference>
<dbReference type="RefSeq" id="XP_009224394.1">
    <property type="nucleotide sequence ID" value="XM_009226130.1"/>
</dbReference>
<dbReference type="EMBL" id="GL385398">
    <property type="protein sequence ID" value="EJT74450.1"/>
    <property type="molecule type" value="Genomic_DNA"/>
</dbReference>
<gene>
    <name evidence="2" type="primary">20348748</name>
    <name evidence="1" type="ORF">GGTG_08290</name>
</gene>